<comment type="caution">
    <text evidence="19">The sequence shown here is derived from an EMBL/GenBank/DDBJ whole genome shotgun (WGS) entry which is preliminary data.</text>
</comment>
<comment type="caution">
    <text evidence="17">Lacks conserved residue(s) required for the propagation of feature annotation.</text>
</comment>
<evidence type="ECO:0000256" key="3">
    <source>
        <dbReference type="ARBA" id="ARBA00005189"/>
    </source>
</evidence>
<comment type="similarity">
    <text evidence="4 17 18">Belongs to the CDP-alcohol phosphatidyltransferase class-I family.</text>
</comment>
<evidence type="ECO:0000256" key="18">
    <source>
        <dbReference type="RuleBase" id="RU003750"/>
    </source>
</evidence>
<keyword evidence="17" id="KW-0594">Phospholipid biosynthesis</keyword>
<sequence length="208" mass="21102">MAKIFSGSARGATAHLVEPVARALLRSGLSPNAVTVLGTLGVAVGAVGFAARGHLVLGTIIVMVAAISDIIDGTMARLRGGDSSFGALLDSSLDRVADGLIFGAVAYWLASTGDLAGMVAAMLCLGGGQVVSYVKARAEGLGMSCDVGVAERFERLVCAGVGAVLTGAFGLSWALPAALWLLAVLSVVTIGQRIWHVRRQAAALASQR</sequence>
<feature type="binding site" evidence="17">
    <location>
        <position position="73"/>
    </location>
    <ligand>
        <name>a CDP-1,2-diacyl-sn-glycerol</name>
        <dbReference type="ChEBI" id="CHEBI:58332"/>
    </ligand>
</feature>
<feature type="binding site" evidence="17">
    <location>
        <position position="90"/>
    </location>
    <ligand>
        <name>Mg(2+)</name>
        <dbReference type="ChEBI" id="CHEBI:18420"/>
        <label>1</label>
    </ligand>
</feature>
<feature type="binding site" evidence="17">
    <location>
        <position position="83"/>
    </location>
    <ligand>
        <name>a CDP-1,2-diacyl-sn-glycerol</name>
        <dbReference type="ChEBI" id="CHEBI:58332"/>
    </ligand>
</feature>
<dbReference type="RefSeq" id="WP_344173064.1">
    <property type="nucleotide sequence ID" value="NZ_BAAARY010000013.1"/>
</dbReference>
<comment type="cofactor">
    <cofactor evidence="17">
        <name>Mg(2+)</name>
        <dbReference type="ChEBI" id="CHEBI:18420"/>
    </cofactor>
    <text evidence="17">Contains a di-nuclear catalytic Mg(2+) center.</text>
</comment>
<dbReference type="InterPro" id="IPR044268">
    <property type="entry name" value="PIP_synthase_PgsA1"/>
</dbReference>
<feature type="binding site" evidence="17">
    <location>
        <position position="69"/>
    </location>
    <ligand>
        <name>Mg(2+)</name>
        <dbReference type="ChEBI" id="CHEBI:18420"/>
        <label>2</label>
    </ligand>
</feature>
<gene>
    <name evidence="19" type="ORF">GCM10010201_27810</name>
</gene>
<evidence type="ECO:0000256" key="12">
    <source>
        <dbReference type="ARBA" id="ARBA00023136"/>
    </source>
</evidence>
<comment type="pathway">
    <text evidence="3">Lipid metabolism.</text>
</comment>
<feature type="binding site" evidence="17">
    <location>
        <position position="77"/>
    </location>
    <ligand>
        <name>a CDP-1,2-diacyl-sn-glycerol</name>
        <dbReference type="ChEBI" id="CHEBI:58332"/>
    </ligand>
</feature>
<evidence type="ECO:0000256" key="4">
    <source>
        <dbReference type="ARBA" id="ARBA00010441"/>
    </source>
</evidence>
<feature type="transmembrane region" description="Helical" evidence="17">
    <location>
        <begin position="177"/>
        <end position="195"/>
    </location>
</feature>
<protein>
    <recommendedName>
        <fullName evidence="14 17">Phosphatidylinositol phosphate synthase</fullName>
        <shortName evidence="17">PIP synthase</shortName>
        <ecNumber evidence="17">2.7.8.-</ecNumber>
    </recommendedName>
    <alternativeName>
        <fullName evidence="15 17">CDP-diacylglycerol--D-myo-inositol-3-phosphate 3-phosphatidyltransferase</fullName>
    </alternativeName>
</protein>
<dbReference type="Pfam" id="PF01066">
    <property type="entry name" value="CDP-OH_P_transf"/>
    <property type="match status" value="1"/>
</dbReference>
<evidence type="ECO:0000256" key="7">
    <source>
        <dbReference type="ARBA" id="ARBA00022679"/>
    </source>
</evidence>
<evidence type="ECO:0000256" key="11">
    <source>
        <dbReference type="ARBA" id="ARBA00022989"/>
    </source>
</evidence>
<keyword evidence="12 17" id="KW-0472">Membrane</keyword>
<evidence type="ECO:0000256" key="17">
    <source>
        <dbReference type="HAMAP-Rule" id="MF_02241"/>
    </source>
</evidence>
<dbReference type="NCBIfam" id="NF045883">
    <property type="entry name" value="PIPSynth"/>
    <property type="match status" value="1"/>
</dbReference>
<evidence type="ECO:0000256" key="15">
    <source>
        <dbReference type="ARBA" id="ARBA00033137"/>
    </source>
</evidence>
<keyword evidence="20" id="KW-1185">Reference proteome</keyword>
<feature type="transmembrane region" description="Helical" evidence="17">
    <location>
        <begin position="29"/>
        <end position="49"/>
    </location>
</feature>
<reference evidence="20" key="1">
    <citation type="journal article" date="2019" name="Int. J. Syst. Evol. Microbiol.">
        <title>The Global Catalogue of Microorganisms (GCM) 10K type strain sequencing project: providing services to taxonomists for standard genome sequencing and annotation.</title>
        <authorList>
            <consortium name="The Broad Institute Genomics Platform"/>
            <consortium name="The Broad Institute Genome Sequencing Center for Infectious Disease"/>
            <person name="Wu L."/>
            <person name="Ma J."/>
        </authorList>
    </citation>
    <scope>NUCLEOTIDE SEQUENCE [LARGE SCALE GENOMIC DNA]</scope>
    <source>
        <strain evidence="20">JCM 3367</strain>
    </source>
</reference>
<evidence type="ECO:0000313" key="20">
    <source>
        <dbReference type="Proteomes" id="UP001499978"/>
    </source>
</evidence>
<dbReference type="EC" id="2.7.8.-" evidence="17"/>
<feature type="binding site" evidence="17">
    <location>
        <position position="90"/>
    </location>
    <ligand>
        <name>Mg(2+)</name>
        <dbReference type="ChEBI" id="CHEBI:18420"/>
        <label>2</label>
    </ligand>
</feature>
<keyword evidence="6 17" id="KW-1003">Cell membrane</keyword>
<comment type="subcellular location">
    <subcellularLocation>
        <location evidence="1 17">Cell membrane</location>
        <topology evidence="1 17">Multi-pass membrane protein</topology>
    </subcellularLocation>
</comment>
<comment type="catalytic activity">
    <reaction evidence="13 17">
        <text>1,2-di-(9Z-octadecenoyl)-sn-glycero-3-cytidine-5'-diphosphate + 1D-myo-inositol 3-phosphate = 1,2-di-(9Z-octadecenoyl)-sn-glycero-3-phospho-(1D-myo-inositol-3-phosphate) + CMP + H(+)</text>
        <dbReference type="Rhea" id="RHEA:61216"/>
        <dbReference type="ChEBI" id="CHEBI:15378"/>
        <dbReference type="ChEBI" id="CHEBI:58401"/>
        <dbReference type="ChEBI" id="CHEBI:60377"/>
        <dbReference type="ChEBI" id="CHEBI:85356"/>
        <dbReference type="ChEBI" id="CHEBI:144472"/>
    </reaction>
</comment>
<evidence type="ECO:0000256" key="10">
    <source>
        <dbReference type="ARBA" id="ARBA00022842"/>
    </source>
</evidence>
<comment type="subunit">
    <text evidence="5 17">Homodimer.</text>
</comment>
<dbReference type="Proteomes" id="UP001499978">
    <property type="component" value="Unassembled WGS sequence"/>
</dbReference>
<feature type="transmembrane region" description="Helical" evidence="17">
    <location>
        <begin position="55"/>
        <end position="71"/>
    </location>
</feature>
<comment type="function">
    <text evidence="17">Catalyzes the conjugation of the 1'-hydroxyl group of D-myo-inositol-3-phosphate (also named L-myo-inositol-1-phosphate) with a lipid tail of cytidine diphosphate diacylglycerol (CDP-DAG), forming phosphatidylinositol phosphate (PIP) and CMP. PIP is a precursor of phosphatidylinositol (PI) which is an essential lipid required for cell wall formation.</text>
</comment>
<keyword evidence="17" id="KW-0444">Lipid biosynthesis</keyword>
<feature type="binding site" evidence="17">
    <location>
        <position position="69"/>
    </location>
    <ligand>
        <name>Mg(2+)</name>
        <dbReference type="ChEBI" id="CHEBI:18420"/>
        <label>1</label>
    </ligand>
</feature>
<name>A0ABP6AYC4_9ACTN</name>
<dbReference type="HAMAP" id="MF_02241">
    <property type="entry name" value="PIP_synthase"/>
    <property type="match status" value="1"/>
</dbReference>
<evidence type="ECO:0000256" key="6">
    <source>
        <dbReference type="ARBA" id="ARBA00022475"/>
    </source>
</evidence>
<feature type="active site" description="Proton acceptor" evidence="17">
    <location>
        <position position="94"/>
    </location>
</feature>
<keyword evidence="11 17" id="KW-1133">Transmembrane helix</keyword>
<evidence type="ECO:0000313" key="19">
    <source>
        <dbReference type="EMBL" id="GAA2527441.1"/>
    </source>
</evidence>
<feature type="binding site" evidence="17">
    <location>
        <position position="72"/>
    </location>
    <ligand>
        <name>Mg(2+)</name>
        <dbReference type="ChEBI" id="CHEBI:18420"/>
        <label>1</label>
    </ligand>
</feature>
<accession>A0ABP6AYC4</accession>
<keyword evidence="17" id="KW-0443">Lipid metabolism</keyword>
<dbReference type="InterPro" id="IPR000462">
    <property type="entry name" value="CDP-OH_P_trans"/>
</dbReference>
<feature type="binding site" evidence="17">
    <location>
        <position position="94"/>
    </location>
    <ligand>
        <name>Mg(2+)</name>
        <dbReference type="ChEBI" id="CHEBI:18420"/>
        <label>2</label>
    </ligand>
</feature>
<evidence type="ECO:0000256" key="5">
    <source>
        <dbReference type="ARBA" id="ARBA00011738"/>
    </source>
</evidence>
<evidence type="ECO:0000256" key="13">
    <source>
        <dbReference type="ARBA" id="ARBA00023935"/>
    </source>
</evidence>
<dbReference type="PROSITE" id="PS00379">
    <property type="entry name" value="CDP_ALCOHOL_P_TRANSF"/>
    <property type="match status" value="1"/>
</dbReference>
<evidence type="ECO:0000256" key="9">
    <source>
        <dbReference type="ARBA" id="ARBA00022723"/>
    </source>
</evidence>
<keyword evidence="8 17" id="KW-0812">Transmembrane</keyword>
<dbReference type="InterPro" id="IPR043130">
    <property type="entry name" value="CDP-OH_PTrfase_TM_dom"/>
</dbReference>
<feature type="binding site" evidence="17">
    <location>
        <begin position="32"/>
        <end position="35"/>
    </location>
    <ligand>
        <name>a CDP-1,2-diacyl-sn-glycerol</name>
        <dbReference type="ChEBI" id="CHEBI:58332"/>
    </ligand>
</feature>
<evidence type="ECO:0000256" key="8">
    <source>
        <dbReference type="ARBA" id="ARBA00022692"/>
    </source>
</evidence>
<evidence type="ECO:0000256" key="16">
    <source>
        <dbReference type="ARBA" id="ARBA00048865"/>
    </source>
</evidence>
<keyword evidence="7 17" id="KW-0808">Transferase</keyword>
<keyword evidence="17" id="KW-1208">Phospholipid metabolism</keyword>
<evidence type="ECO:0000256" key="14">
    <source>
        <dbReference type="ARBA" id="ARBA00024082"/>
    </source>
</evidence>
<keyword evidence="9 17" id="KW-0479">Metal-binding</keyword>
<dbReference type="InterPro" id="IPR048254">
    <property type="entry name" value="CDP_ALCOHOL_P_TRANSF_CS"/>
</dbReference>
<organism evidence="19 20">
    <name type="scientific">Pilimelia columellifera subsp. columellifera</name>
    <dbReference type="NCBI Taxonomy" id="706583"/>
    <lineage>
        <taxon>Bacteria</taxon>
        <taxon>Bacillati</taxon>
        <taxon>Actinomycetota</taxon>
        <taxon>Actinomycetes</taxon>
        <taxon>Micromonosporales</taxon>
        <taxon>Micromonosporaceae</taxon>
        <taxon>Pilimelia</taxon>
    </lineage>
</organism>
<comment type="catalytic activity">
    <reaction evidence="16 17">
        <text>a CDP-1,2-diacyl-sn-glycerol + 1D-myo-inositol 3-phosphate = a 1,2-diacyl-sn-glycero-3-phospho-(1D-myo-inositol-3-phosphate) + CMP + H(+)</text>
        <dbReference type="Rhea" id="RHEA:60504"/>
        <dbReference type="ChEBI" id="CHEBI:15378"/>
        <dbReference type="ChEBI" id="CHEBI:58088"/>
        <dbReference type="ChEBI" id="CHEBI:58332"/>
        <dbReference type="ChEBI" id="CHEBI:58401"/>
        <dbReference type="ChEBI" id="CHEBI:60377"/>
    </reaction>
</comment>
<proteinExistence type="inferred from homology"/>
<dbReference type="Gene3D" id="1.20.120.1760">
    <property type="match status" value="1"/>
</dbReference>
<evidence type="ECO:0000256" key="1">
    <source>
        <dbReference type="ARBA" id="ARBA00004651"/>
    </source>
</evidence>
<evidence type="ECO:0000256" key="2">
    <source>
        <dbReference type="ARBA" id="ARBA00004805"/>
    </source>
</evidence>
<dbReference type="EMBL" id="BAAARY010000013">
    <property type="protein sequence ID" value="GAA2527441.1"/>
    <property type="molecule type" value="Genomic_DNA"/>
</dbReference>
<comment type="pathway">
    <text evidence="2 17">Phospholipid metabolism; phosphatidylinositol phosphate biosynthesis.</text>
</comment>
<keyword evidence="10 17" id="KW-0460">Magnesium</keyword>